<sequence>MDLVALGGIFVLGVSVGLTACAASCLPFIGTWALARGKGGWDAAEDLAAFLAGRLAGYGLLGGIAGWAGESLGRILAGPLGHGAIGLAGIAAGLALVWRPRRPTGCAVSRAPLPPLLLGAALSLTPCAPLASLLAAAALAAQPLQGGIMGIVFGLGAAVTPLALVVPVLGLLGRNLRLQGGVENWLRWSGAGVLVALGLRRLSLLVGI</sequence>
<feature type="domain" description="Urease accessory protein UreH-like transmembrane" evidence="2">
    <location>
        <begin position="9"/>
        <end position="198"/>
    </location>
</feature>
<dbReference type="InterPro" id="IPR039447">
    <property type="entry name" value="UreH-like_TM_dom"/>
</dbReference>
<accession>A0ABS5I9W5</accession>
<feature type="transmembrane region" description="Helical" evidence="1">
    <location>
        <begin position="148"/>
        <end position="173"/>
    </location>
</feature>
<reference evidence="3 4" key="1">
    <citation type="submission" date="2021-04" db="EMBL/GenBank/DDBJ databases">
        <title>Magnetospirillum sulfuroxidans sp. nov., a facultative chemolithoautotrophic sulfur-oxidizing alphaproteobacterium isolated from freshwater sediment and proposals for Paramagetospirillum gen. nov., and Magnetospirillaceae fam. nov.</title>
        <authorList>
            <person name="Koziaeva V."/>
            <person name="Geelhoed J.S."/>
            <person name="Sorokin D.Y."/>
            <person name="Grouzdev D.S."/>
        </authorList>
    </citation>
    <scope>NUCLEOTIDE SEQUENCE [LARGE SCALE GENOMIC DNA]</scope>
    <source>
        <strain evidence="3 4">J10</strain>
    </source>
</reference>
<dbReference type="EMBL" id="JAGTUF010000002">
    <property type="protein sequence ID" value="MBR9970947.1"/>
    <property type="molecule type" value="Genomic_DNA"/>
</dbReference>
<keyword evidence="1" id="KW-0472">Membrane</keyword>
<protein>
    <submittedName>
        <fullName evidence="3">Sulfite exporter TauE/SafE family protein</fullName>
    </submittedName>
</protein>
<dbReference type="Pfam" id="PF13386">
    <property type="entry name" value="DsbD_2"/>
    <property type="match status" value="1"/>
</dbReference>
<keyword evidence="4" id="KW-1185">Reference proteome</keyword>
<comment type="caution">
    <text evidence="3">The sequence shown here is derived from an EMBL/GenBank/DDBJ whole genome shotgun (WGS) entry which is preliminary data.</text>
</comment>
<keyword evidence="1" id="KW-0812">Transmembrane</keyword>
<feature type="transmembrane region" description="Helical" evidence="1">
    <location>
        <begin position="80"/>
        <end position="98"/>
    </location>
</feature>
<organism evidence="3 4">
    <name type="scientific">Magnetospirillum sulfuroxidans</name>
    <dbReference type="NCBI Taxonomy" id="611300"/>
    <lineage>
        <taxon>Bacteria</taxon>
        <taxon>Pseudomonadati</taxon>
        <taxon>Pseudomonadota</taxon>
        <taxon>Alphaproteobacteria</taxon>
        <taxon>Rhodospirillales</taxon>
        <taxon>Rhodospirillaceae</taxon>
        <taxon>Magnetospirillum</taxon>
    </lineage>
</organism>
<evidence type="ECO:0000313" key="4">
    <source>
        <dbReference type="Proteomes" id="UP000680714"/>
    </source>
</evidence>
<dbReference type="Proteomes" id="UP000680714">
    <property type="component" value="Unassembled WGS sequence"/>
</dbReference>
<feature type="transmembrane region" description="Helical" evidence="1">
    <location>
        <begin position="118"/>
        <end position="141"/>
    </location>
</feature>
<feature type="transmembrane region" description="Helical" evidence="1">
    <location>
        <begin position="47"/>
        <end position="68"/>
    </location>
</feature>
<dbReference type="RefSeq" id="WP_211546458.1">
    <property type="nucleotide sequence ID" value="NZ_JAGTUF010000002.1"/>
</dbReference>
<evidence type="ECO:0000313" key="3">
    <source>
        <dbReference type="EMBL" id="MBR9970947.1"/>
    </source>
</evidence>
<keyword evidence="1" id="KW-1133">Transmembrane helix</keyword>
<name>A0ABS5I9W5_9PROT</name>
<evidence type="ECO:0000259" key="2">
    <source>
        <dbReference type="Pfam" id="PF13386"/>
    </source>
</evidence>
<proteinExistence type="predicted"/>
<evidence type="ECO:0000256" key="1">
    <source>
        <dbReference type="SAM" id="Phobius"/>
    </source>
</evidence>
<gene>
    <name evidence="3" type="ORF">KEC16_04390</name>
</gene>